<dbReference type="Gene3D" id="3.30.300.160">
    <property type="entry name" value="Type II secretion system, protein E, N-terminal domain"/>
    <property type="match status" value="1"/>
</dbReference>
<evidence type="ECO:0000256" key="3">
    <source>
        <dbReference type="ARBA" id="ARBA00022840"/>
    </source>
</evidence>
<dbReference type="InterPro" id="IPR027417">
    <property type="entry name" value="P-loop_NTPase"/>
</dbReference>
<comment type="caution">
    <text evidence="6">The sequence shown here is derived from an EMBL/GenBank/DDBJ whole genome shotgun (WGS) entry which is preliminary data.</text>
</comment>
<comment type="similarity">
    <text evidence="1">Belongs to the GSP E family.</text>
</comment>
<dbReference type="Pfam" id="PF00437">
    <property type="entry name" value="T2SSE"/>
    <property type="match status" value="1"/>
</dbReference>
<dbReference type="RefSeq" id="WP_146530512.1">
    <property type="nucleotide sequence ID" value="NZ_SJPV01000013.1"/>
</dbReference>
<dbReference type="GO" id="GO:0016887">
    <property type="term" value="F:ATP hydrolysis activity"/>
    <property type="evidence" value="ECO:0007669"/>
    <property type="project" value="TreeGrafter"/>
</dbReference>
<dbReference type="Proteomes" id="UP000319143">
    <property type="component" value="Unassembled WGS sequence"/>
</dbReference>
<dbReference type="GO" id="GO:0005524">
    <property type="term" value="F:ATP binding"/>
    <property type="evidence" value="ECO:0007669"/>
    <property type="project" value="UniProtKB-KW"/>
</dbReference>
<sequence>MNNAMTPIFSLPIHHPSDAGFSDGFDDNGFAVLAPNHIGSSPQICHVDPQTESSDPDSTLPIFEATNETSLDEAKRYAKHYLLPLFDPPSNEPLPINPDIHESLPSKWCRIHRITPLSDDGKTLEVAITKPDSLLLADEVRTLTGRQMRPFFAPTAVVDRLLSTLYPMCEDSQTSEHLQVDDRENSQAVASVNSDTGSCSLSLPQAASIPPTSALSDESLGRVLRHLVQGFVEQILIEPIGKAFRIRARHGSGMYELETLDRSAGKRLISQVLSRVGCDAPFETTLIASGQTGEFRVRYNDHRVPIRATFCPAVGGAMVSMVRGKTTSTPRRLRELGFQPTQYDCFHSVLHQKSGLVLIAGPRRSGKTTTFYSALADRKTPEVHVCSVEDAAWVDVEGVNQLSLCELPGMSKAEAIELVSAQLPDVVAIDRLDDHRTAAMAIQLATEGCLVVATIHSRDAASAVARMNQLGVDPGDLAKALSVVVAQKRVGRLCPHCRHDVPLSAELASRLKLEPNQQVAWPSGCATCGQVGYQGNVTAMEVVPIDSSARSAIRQNNDPNDFYASAVAAGLPRIHDVLVKHLLAGDVTADALN</sequence>
<evidence type="ECO:0000256" key="1">
    <source>
        <dbReference type="ARBA" id="ARBA00006611"/>
    </source>
</evidence>
<organism evidence="6 7">
    <name type="scientific">Novipirellula artificiosorum</name>
    <dbReference type="NCBI Taxonomy" id="2528016"/>
    <lineage>
        <taxon>Bacteria</taxon>
        <taxon>Pseudomonadati</taxon>
        <taxon>Planctomycetota</taxon>
        <taxon>Planctomycetia</taxon>
        <taxon>Pirellulales</taxon>
        <taxon>Pirellulaceae</taxon>
        <taxon>Novipirellula</taxon>
    </lineage>
</organism>
<gene>
    <name evidence="6" type="primary">gspE_2</name>
    <name evidence="6" type="ORF">Poly41_57660</name>
</gene>
<evidence type="ECO:0000259" key="4">
    <source>
        <dbReference type="Pfam" id="PF00437"/>
    </source>
</evidence>
<dbReference type="EMBL" id="SJPV01000013">
    <property type="protein sequence ID" value="TWU32281.1"/>
    <property type="molecule type" value="Genomic_DNA"/>
</dbReference>
<dbReference type="SUPFAM" id="SSF160246">
    <property type="entry name" value="EspE N-terminal domain-like"/>
    <property type="match status" value="1"/>
</dbReference>
<dbReference type="Pfam" id="PF05157">
    <property type="entry name" value="MshEN"/>
    <property type="match status" value="1"/>
</dbReference>
<accession>A0A5C6D905</accession>
<dbReference type="InterPro" id="IPR007831">
    <property type="entry name" value="T2SS_GspE_N"/>
</dbReference>
<evidence type="ECO:0000313" key="7">
    <source>
        <dbReference type="Proteomes" id="UP000319143"/>
    </source>
</evidence>
<keyword evidence="2" id="KW-0547">Nucleotide-binding</keyword>
<feature type="domain" description="Type II secretion system protein GspE N-terminal" evidence="5">
    <location>
        <begin position="92"/>
        <end position="167"/>
    </location>
</feature>
<dbReference type="SUPFAM" id="SSF52540">
    <property type="entry name" value="P-loop containing nucleoside triphosphate hydrolases"/>
    <property type="match status" value="1"/>
</dbReference>
<dbReference type="AlphaFoldDB" id="A0A5C6D905"/>
<dbReference type="InterPro" id="IPR001482">
    <property type="entry name" value="T2SS/T4SS_dom"/>
</dbReference>
<evidence type="ECO:0000256" key="2">
    <source>
        <dbReference type="ARBA" id="ARBA00022741"/>
    </source>
</evidence>
<name>A0A5C6D905_9BACT</name>
<reference evidence="6 7" key="1">
    <citation type="submission" date="2019-02" db="EMBL/GenBank/DDBJ databases">
        <title>Deep-cultivation of Planctomycetes and their phenomic and genomic characterization uncovers novel biology.</title>
        <authorList>
            <person name="Wiegand S."/>
            <person name="Jogler M."/>
            <person name="Boedeker C."/>
            <person name="Pinto D."/>
            <person name="Vollmers J."/>
            <person name="Rivas-Marin E."/>
            <person name="Kohn T."/>
            <person name="Peeters S.H."/>
            <person name="Heuer A."/>
            <person name="Rast P."/>
            <person name="Oberbeckmann S."/>
            <person name="Bunk B."/>
            <person name="Jeske O."/>
            <person name="Meyerdierks A."/>
            <person name="Storesund J.E."/>
            <person name="Kallscheuer N."/>
            <person name="Luecker S."/>
            <person name="Lage O.M."/>
            <person name="Pohl T."/>
            <person name="Merkel B.J."/>
            <person name="Hornburger P."/>
            <person name="Mueller R.-W."/>
            <person name="Bruemmer F."/>
            <person name="Labrenz M."/>
            <person name="Spormann A.M."/>
            <person name="Op Den Camp H."/>
            <person name="Overmann J."/>
            <person name="Amann R."/>
            <person name="Jetten M.S.M."/>
            <person name="Mascher T."/>
            <person name="Medema M.H."/>
            <person name="Devos D.P."/>
            <person name="Kaster A.-K."/>
            <person name="Ovreas L."/>
            <person name="Rohde M."/>
            <person name="Galperin M.Y."/>
            <person name="Jogler C."/>
        </authorList>
    </citation>
    <scope>NUCLEOTIDE SEQUENCE [LARGE SCALE GENOMIC DNA]</scope>
    <source>
        <strain evidence="6 7">Poly41</strain>
    </source>
</reference>
<keyword evidence="3" id="KW-0067">ATP-binding</keyword>
<evidence type="ECO:0000259" key="5">
    <source>
        <dbReference type="Pfam" id="PF05157"/>
    </source>
</evidence>
<dbReference type="Gene3D" id="3.30.450.90">
    <property type="match status" value="1"/>
</dbReference>
<dbReference type="PANTHER" id="PTHR30258:SF2">
    <property type="entry name" value="COMG OPERON PROTEIN 1"/>
    <property type="match status" value="1"/>
</dbReference>
<dbReference type="Gene3D" id="3.40.50.300">
    <property type="entry name" value="P-loop containing nucleotide triphosphate hydrolases"/>
    <property type="match status" value="1"/>
</dbReference>
<dbReference type="OrthoDB" id="245966at2"/>
<dbReference type="GO" id="GO:0005886">
    <property type="term" value="C:plasma membrane"/>
    <property type="evidence" value="ECO:0007669"/>
    <property type="project" value="TreeGrafter"/>
</dbReference>
<feature type="domain" description="Bacterial type II secretion system protein E" evidence="4">
    <location>
        <begin position="222"/>
        <end position="583"/>
    </location>
</feature>
<dbReference type="PANTHER" id="PTHR30258">
    <property type="entry name" value="TYPE II SECRETION SYSTEM PROTEIN GSPE-RELATED"/>
    <property type="match status" value="1"/>
</dbReference>
<evidence type="ECO:0000313" key="6">
    <source>
        <dbReference type="EMBL" id="TWU32281.1"/>
    </source>
</evidence>
<protein>
    <submittedName>
        <fullName evidence="6">Putative type II secretion system protein E</fullName>
    </submittedName>
</protein>
<keyword evidence="7" id="KW-1185">Reference proteome</keyword>
<dbReference type="InterPro" id="IPR037257">
    <property type="entry name" value="T2SS_E_N_sf"/>
</dbReference>
<proteinExistence type="inferred from homology"/>